<dbReference type="Proteomes" id="UP000315636">
    <property type="component" value="Unassembled WGS sequence"/>
</dbReference>
<evidence type="ECO:0000259" key="3">
    <source>
        <dbReference type="Pfam" id="PF13556"/>
    </source>
</evidence>
<name>A0A521F160_9BACL</name>
<proteinExistence type="inferred from homology"/>
<gene>
    <name evidence="5" type="ORF">SAMN06264849_11219</name>
</gene>
<sequence>MNMQESLNVAEILKRPIFQHASVVAGSEGVHRPVRWVHVLEIMDGLSYVHGHEMILMTGVGLGQDNELNVQFVKELVESQVSALCIELVHQYVQIPDRVIQFADQHRFPIIVFEKAVSFIKITQDIHSILINRHHHQLLSLERVSNQFLQLTLRPQGVMRILELLHRETHCPVWLEDHLGENISCPEAQPMPEEKALIRQPIVAWDVQVGDLYVQYSGEPPEFLRLVLDRAATAIAQELLHRISMEERQLSTGRKWMEDLITHGKGDIPPAMESGIRAGCRLVFCAVGFRRISFKHSDRMNQEESIAVLQWAKSLSRVFEPLGIRAWMATRGGNRTMILLDLEPSSTLMDRVQNGFHQLFRNLQKHSPADRFWWSVGVSHPFDHLEQSPRFWQQASLALSISQRSGKEKNQMNDGNHVICYDDLHSWQLFLQISPSILHQFVETQLGVLLDYDQRNGTELIKTLEAFLEAGQSKQKAAKDLFIHRQTLYYRLDQMTSLLGEGWEKPPRRLTLDMALAAHRFLSARGEG</sequence>
<dbReference type="PANTHER" id="PTHR33744:SF1">
    <property type="entry name" value="DNA-BINDING TRANSCRIPTIONAL ACTIVATOR ADER"/>
    <property type="match status" value="1"/>
</dbReference>
<dbReference type="OrthoDB" id="142218at2"/>
<dbReference type="Pfam" id="PF07905">
    <property type="entry name" value="PucR"/>
    <property type="match status" value="1"/>
</dbReference>
<evidence type="ECO:0000259" key="2">
    <source>
        <dbReference type="Pfam" id="PF07905"/>
    </source>
</evidence>
<dbReference type="PANTHER" id="PTHR33744">
    <property type="entry name" value="CARBOHYDRATE DIACID REGULATOR"/>
    <property type="match status" value="1"/>
</dbReference>
<evidence type="ECO:0000259" key="4">
    <source>
        <dbReference type="Pfam" id="PF17853"/>
    </source>
</evidence>
<evidence type="ECO:0000313" key="6">
    <source>
        <dbReference type="Proteomes" id="UP000315636"/>
    </source>
</evidence>
<protein>
    <submittedName>
        <fullName evidence="5">Purine catabolism regulatory protein</fullName>
    </submittedName>
</protein>
<dbReference type="InterPro" id="IPR051448">
    <property type="entry name" value="CdaR-like_regulators"/>
</dbReference>
<dbReference type="Pfam" id="PF13556">
    <property type="entry name" value="HTH_30"/>
    <property type="match status" value="1"/>
</dbReference>
<feature type="domain" description="Purine catabolism PurC-like" evidence="2">
    <location>
        <begin position="11"/>
        <end position="129"/>
    </location>
</feature>
<accession>A0A521F160</accession>
<dbReference type="EMBL" id="FXTI01000012">
    <property type="protein sequence ID" value="SMO89915.1"/>
    <property type="molecule type" value="Genomic_DNA"/>
</dbReference>
<evidence type="ECO:0000313" key="5">
    <source>
        <dbReference type="EMBL" id="SMO89915.1"/>
    </source>
</evidence>
<evidence type="ECO:0000256" key="1">
    <source>
        <dbReference type="ARBA" id="ARBA00006754"/>
    </source>
</evidence>
<dbReference type="AlphaFoldDB" id="A0A521F160"/>
<dbReference type="InterPro" id="IPR012914">
    <property type="entry name" value="PucR_dom"/>
</dbReference>
<dbReference type="InterPro" id="IPR025736">
    <property type="entry name" value="PucR_C-HTH_dom"/>
</dbReference>
<feature type="domain" description="PucR C-terminal helix-turn-helix" evidence="3">
    <location>
        <begin position="460"/>
        <end position="518"/>
    </location>
</feature>
<dbReference type="Pfam" id="PF17853">
    <property type="entry name" value="GGDEF_2"/>
    <property type="match status" value="1"/>
</dbReference>
<keyword evidence="6" id="KW-1185">Reference proteome</keyword>
<organism evidence="5 6">
    <name type="scientific">Melghirimyces algeriensis</name>
    <dbReference type="NCBI Taxonomy" id="910412"/>
    <lineage>
        <taxon>Bacteria</taxon>
        <taxon>Bacillati</taxon>
        <taxon>Bacillota</taxon>
        <taxon>Bacilli</taxon>
        <taxon>Bacillales</taxon>
        <taxon>Thermoactinomycetaceae</taxon>
        <taxon>Melghirimyces</taxon>
    </lineage>
</organism>
<reference evidence="5 6" key="1">
    <citation type="submission" date="2017-05" db="EMBL/GenBank/DDBJ databases">
        <authorList>
            <person name="Varghese N."/>
            <person name="Submissions S."/>
        </authorList>
    </citation>
    <scope>NUCLEOTIDE SEQUENCE [LARGE SCALE GENOMIC DNA]</scope>
    <source>
        <strain evidence="5 6">DSM 45474</strain>
    </source>
</reference>
<comment type="similarity">
    <text evidence="1">Belongs to the CdaR family.</text>
</comment>
<dbReference type="Gene3D" id="1.10.10.2840">
    <property type="entry name" value="PucR C-terminal helix-turn-helix domain"/>
    <property type="match status" value="1"/>
</dbReference>
<feature type="domain" description="CdaR GGDEF-like" evidence="4">
    <location>
        <begin position="311"/>
        <end position="401"/>
    </location>
</feature>
<dbReference type="RefSeq" id="WP_142506508.1">
    <property type="nucleotide sequence ID" value="NZ_FXTI01000012.1"/>
</dbReference>
<dbReference type="InterPro" id="IPR042070">
    <property type="entry name" value="PucR_C-HTH_sf"/>
</dbReference>
<dbReference type="InterPro" id="IPR041522">
    <property type="entry name" value="CdaR_GGDEF"/>
</dbReference>